<feature type="coiled-coil region" evidence="4">
    <location>
        <begin position="236"/>
        <end position="263"/>
    </location>
</feature>
<evidence type="ECO:0000259" key="5">
    <source>
        <dbReference type="Pfam" id="PF01138"/>
    </source>
</evidence>
<dbReference type="Proteomes" id="UP000266622">
    <property type="component" value="Unassembled WGS sequence"/>
</dbReference>
<organism evidence="7 8">
    <name type="scientific">Candidatus Nanoclepta minutus</name>
    <dbReference type="NCBI Taxonomy" id="1940235"/>
    <lineage>
        <taxon>Archaea</taxon>
        <taxon>Nanobdellota</taxon>
        <taxon>Candidatus Nanoclepta</taxon>
    </lineage>
</organism>
<evidence type="ECO:0000256" key="4">
    <source>
        <dbReference type="SAM" id="Coils"/>
    </source>
</evidence>
<dbReference type="GO" id="GO:0035925">
    <property type="term" value="F:mRNA 3'-UTR AU-rich region binding"/>
    <property type="evidence" value="ECO:0007669"/>
    <property type="project" value="TreeGrafter"/>
</dbReference>
<accession>A0A397WNI9</accession>
<dbReference type="EMBL" id="MWMI01000001">
    <property type="protein sequence ID" value="RIB35640.1"/>
    <property type="molecule type" value="Genomic_DNA"/>
</dbReference>
<comment type="subcellular location">
    <subcellularLocation>
        <location evidence="1">Cytoplasm</location>
    </subcellularLocation>
</comment>
<name>A0A397WNI9_9ARCH</name>
<feature type="domain" description="Exoribonuclease phosphorolytic" evidence="5">
    <location>
        <begin position="31"/>
        <end position="164"/>
    </location>
</feature>
<dbReference type="Gene3D" id="3.30.230.70">
    <property type="entry name" value="GHMP Kinase, N-terminal domain"/>
    <property type="match status" value="1"/>
</dbReference>
<evidence type="ECO:0008006" key="9">
    <source>
        <dbReference type="Google" id="ProtNLM"/>
    </source>
</evidence>
<dbReference type="InterPro" id="IPR020568">
    <property type="entry name" value="Ribosomal_Su5_D2-typ_SF"/>
</dbReference>
<sequence>MDVSVNSSMVKFVSSLIEEGKRYDGRDFLKYRNLKVIEGYIHNAEGSAYVELGDTKVLAGVKLEVSEPFPDLPDEGFFVVSLEYLPGSHYEKEPGPPSPREIEYARIVDRIIRGSGFINTRELCIESGKYVWSAFIDIYIINNDGNIADASLIAAIKALKNTYFPKLVKEGDKYVIDYKEKTNKKLPINEDRVPVSFTFVKIKDRVLLDPNLYEEEAADSIINIGITDKVHSIQFLKSSLVSLEELENMIEIAEEQREKIMKYLK</sequence>
<evidence type="ECO:0000313" key="8">
    <source>
        <dbReference type="Proteomes" id="UP000266622"/>
    </source>
</evidence>
<keyword evidence="4" id="KW-0175">Coiled coil</keyword>
<dbReference type="PANTHER" id="PTHR11097:SF8">
    <property type="entry name" value="EXOSOME COMPLEX COMPONENT RRP42"/>
    <property type="match status" value="1"/>
</dbReference>
<dbReference type="Pfam" id="PF01138">
    <property type="entry name" value="RNase_PH"/>
    <property type="match status" value="1"/>
</dbReference>
<dbReference type="InterPro" id="IPR050590">
    <property type="entry name" value="Exosome_comp_Rrp42_subfam"/>
</dbReference>
<dbReference type="SUPFAM" id="SSF55666">
    <property type="entry name" value="Ribonuclease PH domain 2-like"/>
    <property type="match status" value="1"/>
</dbReference>
<keyword evidence="2" id="KW-0963">Cytoplasm</keyword>
<dbReference type="InterPro" id="IPR027408">
    <property type="entry name" value="PNPase/RNase_PH_dom_sf"/>
</dbReference>
<comment type="caution">
    <text evidence="7">The sequence shown here is derived from an EMBL/GenBank/DDBJ whole genome shotgun (WGS) entry which is preliminary data.</text>
</comment>
<dbReference type="GO" id="GO:0016075">
    <property type="term" value="P:rRNA catabolic process"/>
    <property type="evidence" value="ECO:0007669"/>
    <property type="project" value="TreeGrafter"/>
</dbReference>
<proteinExistence type="predicted"/>
<dbReference type="InterPro" id="IPR036345">
    <property type="entry name" value="ExoRNase_PH_dom2_sf"/>
</dbReference>
<gene>
    <name evidence="7" type="ORF">BXU00_00875</name>
</gene>
<evidence type="ECO:0000313" key="7">
    <source>
        <dbReference type="EMBL" id="RIB35640.1"/>
    </source>
</evidence>
<feature type="domain" description="Exoribonuclease phosphorolytic" evidence="6">
    <location>
        <begin position="193"/>
        <end position="255"/>
    </location>
</feature>
<keyword evidence="3" id="KW-0271">Exosome</keyword>
<dbReference type="GO" id="GO:0000177">
    <property type="term" value="C:cytoplasmic exosome (RNase complex)"/>
    <property type="evidence" value="ECO:0007669"/>
    <property type="project" value="TreeGrafter"/>
</dbReference>
<reference evidence="7 8" key="1">
    <citation type="journal article" date="2018" name="Syst. Appl. Microbiol.">
        <title>A new symbiotic nanoarchaeote (Candidatus Nanoclepta minutus) and its host (Zestosphaera tikiterensis gen. nov., sp. nov.) from a New Zealand hot spring.</title>
        <authorList>
            <person name="St John E."/>
            <person name="Liu Y."/>
            <person name="Podar M."/>
            <person name="Stott M.B."/>
            <person name="Meneghin J."/>
            <person name="Chen Z."/>
            <person name="Lagutin K."/>
            <person name="Mitchell K."/>
            <person name="Reysenbach A.L."/>
        </authorList>
    </citation>
    <scope>NUCLEOTIDE SEQUENCE [LARGE SCALE GENOMIC DNA]</scope>
    <source>
        <strain evidence="7">NZ3</strain>
    </source>
</reference>
<dbReference type="Pfam" id="PF03725">
    <property type="entry name" value="RNase_PH_C"/>
    <property type="match status" value="1"/>
</dbReference>
<dbReference type="AlphaFoldDB" id="A0A397WNI9"/>
<evidence type="ECO:0000256" key="3">
    <source>
        <dbReference type="ARBA" id="ARBA00022835"/>
    </source>
</evidence>
<evidence type="ECO:0000259" key="6">
    <source>
        <dbReference type="Pfam" id="PF03725"/>
    </source>
</evidence>
<dbReference type="PANTHER" id="PTHR11097">
    <property type="entry name" value="EXOSOME COMPLEX EXONUCLEASE RIBOSOMAL RNA PROCESSING PROTEIN"/>
    <property type="match status" value="1"/>
</dbReference>
<evidence type="ECO:0000256" key="2">
    <source>
        <dbReference type="ARBA" id="ARBA00022490"/>
    </source>
</evidence>
<dbReference type="SUPFAM" id="SSF54211">
    <property type="entry name" value="Ribosomal protein S5 domain 2-like"/>
    <property type="match status" value="1"/>
</dbReference>
<protein>
    <recommendedName>
        <fullName evidence="9">RNA-binding protein</fullName>
    </recommendedName>
</protein>
<dbReference type="InterPro" id="IPR001247">
    <property type="entry name" value="ExoRNase_PH_dom1"/>
</dbReference>
<evidence type="ECO:0000256" key="1">
    <source>
        <dbReference type="ARBA" id="ARBA00004496"/>
    </source>
</evidence>
<dbReference type="InterPro" id="IPR015847">
    <property type="entry name" value="ExoRNase_PH_dom2"/>
</dbReference>